<keyword evidence="1" id="KW-0812">Transmembrane</keyword>
<evidence type="ECO:0000313" key="3">
    <source>
        <dbReference type="Proteomes" id="UP000325672"/>
    </source>
</evidence>
<name>A0A5N6SG76_ASPPS</name>
<dbReference type="EMBL" id="ML743628">
    <property type="protein sequence ID" value="KAE8132671.1"/>
    <property type="molecule type" value="Genomic_DNA"/>
</dbReference>
<sequence>MAELSSDLTGLGDPSDVALSPTLISVLKILGLYPGYVFAFSFMVIFALKPAKLVGNCSNDGMTTNEMSRRFFYYHLTVQRDRLPSCIMLGLYV</sequence>
<reference evidence="2 3" key="1">
    <citation type="submission" date="2019-04" db="EMBL/GenBank/DDBJ databases">
        <title>Friends and foes A comparative genomics study of 23 Aspergillus species from section Flavi.</title>
        <authorList>
            <consortium name="DOE Joint Genome Institute"/>
            <person name="Kjaerbolling I."/>
            <person name="Vesth T."/>
            <person name="Frisvad J.C."/>
            <person name="Nybo J.L."/>
            <person name="Theobald S."/>
            <person name="Kildgaard S."/>
            <person name="Isbrandt T."/>
            <person name="Kuo A."/>
            <person name="Sato A."/>
            <person name="Lyhne E.K."/>
            <person name="Kogle M.E."/>
            <person name="Wiebenga A."/>
            <person name="Kun R.S."/>
            <person name="Lubbers R.J."/>
            <person name="Makela M.R."/>
            <person name="Barry K."/>
            <person name="Chovatia M."/>
            <person name="Clum A."/>
            <person name="Daum C."/>
            <person name="Haridas S."/>
            <person name="He G."/>
            <person name="LaButti K."/>
            <person name="Lipzen A."/>
            <person name="Mondo S."/>
            <person name="Riley R."/>
            <person name="Salamov A."/>
            <person name="Simmons B.A."/>
            <person name="Magnuson J.K."/>
            <person name="Henrissat B."/>
            <person name="Mortensen U.H."/>
            <person name="Larsen T.O."/>
            <person name="Devries R.P."/>
            <person name="Grigoriev I.V."/>
            <person name="Machida M."/>
            <person name="Baker S.E."/>
            <person name="Andersen M.R."/>
        </authorList>
    </citation>
    <scope>NUCLEOTIDE SEQUENCE [LARGE SCALE GENOMIC DNA]</scope>
    <source>
        <strain evidence="2 3">CBS 117625</strain>
    </source>
</reference>
<feature type="transmembrane region" description="Helical" evidence="1">
    <location>
        <begin position="29"/>
        <end position="48"/>
    </location>
</feature>
<dbReference type="Proteomes" id="UP000325672">
    <property type="component" value="Unassembled WGS sequence"/>
</dbReference>
<dbReference type="GeneID" id="43636666"/>
<dbReference type="OrthoDB" id="10324025at2759"/>
<organism evidence="2 3">
    <name type="scientific">Aspergillus pseudotamarii</name>
    <dbReference type="NCBI Taxonomy" id="132259"/>
    <lineage>
        <taxon>Eukaryota</taxon>
        <taxon>Fungi</taxon>
        <taxon>Dikarya</taxon>
        <taxon>Ascomycota</taxon>
        <taxon>Pezizomycotina</taxon>
        <taxon>Eurotiomycetes</taxon>
        <taxon>Eurotiomycetidae</taxon>
        <taxon>Eurotiales</taxon>
        <taxon>Aspergillaceae</taxon>
        <taxon>Aspergillus</taxon>
        <taxon>Aspergillus subgen. Circumdati</taxon>
    </lineage>
</organism>
<keyword evidence="1" id="KW-1133">Transmembrane helix</keyword>
<proteinExistence type="predicted"/>
<keyword evidence="3" id="KW-1185">Reference proteome</keyword>
<keyword evidence="1" id="KW-0472">Membrane</keyword>
<evidence type="ECO:0000256" key="1">
    <source>
        <dbReference type="SAM" id="Phobius"/>
    </source>
</evidence>
<dbReference type="RefSeq" id="XP_031908734.1">
    <property type="nucleotide sequence ID" value="XM_032052456.1"/>
</dbReference>
<dbReference type="AlphaFoldDB" id="A0A5N6SG76"/>
<evidence type="ECO:0000313" key="2">
    <source>
        <dbReference type="EMBL" id="KAE8132671.1"/>
    </source>
</evidence>
<protein>
    <submittedName>
        <fullName evidence="2">Uncharacterized protein</fullName>
    </submittedName>
</protein>
<accession>A0A5N6SG76</accession>
<gene>
    <name evidence="2" type="ORF">BDV38DRAFT_201418</name>
</gene>